<sequence length="543" mass="53920">MQQRLHRDALSLIAIAGFFCVPISHAAIFNPTCSNGSLFSMLGTANGNAQDNTVNLPAGCLYTITAPTAYGSDTLGNALPIYSSPHTLIINGNNAIIERSNAAGTPNFRIMQIDGSSLSGSQHITVQLNDLTLRNGKIVAVTDSSGNNAGLGGGIFSYGYANGVGIDTTLTLNNVTLSNSTATGSGGGILALGTLNISNSQISNNSAVFYGGGVAMEIGYLSVQSSSINGNQQAPGNIDPGFISGGGGIGCYICVSVSILDSIIENNTAAGTGGGGIAALATSVDIRRSRIANNTCSVPTLRAANLASGNAGGIGIGSETGFSASPSSISDSAIYNNTAADSAGGVGVNGPVILSINNSTISTNHAGVRGGGLGDAATGVSLANVTIAANSAPRSAGIDIGSFVDPNGTTVGKISLSNTIVGSNTGSSDCYNDGGTITANATSLLQTDASAANACDGANGTHFALRADPKLSALAQHGGPDLSHTALLGSPVIGVGSVAQIVSGTITDQRGKGYLRTLSGLVDLGAIESGNTDIIFRNGTEFH</sequence>
<evidence type="ECO:0000313" key="2">
    <source>
        <dbReference type="Proteomes" id="UP000291562"/>
    </source>
</evidence>
<protein>
    <recommendedName>
        <fullName evidence="3">Right-handed parallel beta-helix repeat-containing protein</fullName>
    </recommendedName>
</protein>
<name>A0A411HP10_9GAMM</name>
<dbReference type="AlphaFoldDB" id="A0A411HP10"/>
<dbReference type="InterPro" id="IPR059226">
    <property type="entry name" value="Choice_anch_Q_dom"/>
</dbReference>
<dbReference type="KEGG" id="xbc:ELE36_18645"/>
<proteinExistence type="predicted"/>
<dbReference type="SUPFAM" id="SSF51126">
    <property type="entry name" value="Pectin lyase-like"/>
    <property type="match status" value="2"/>
</dbReference>
<keyword evidence="2" id="KW-1185">Reference proteome</keyword>
<evidence type="ECO:0000313" key="1">
    <source>
        <dbReference type="EMBL" id="QBB72221.1"/>
    </source>
</evidence>
<gene>
    <name evidence="1" type="ORF">ELE36_18645</name>
</gene>
<dbReference type="EMBL" id="CP035704">
    <property type="protein sequence ID" value="QBB72221.1"/>
    <property type="molecule type" value="Genomic_DNA"/>
</dbReference>
<dbReference type="InterPro" id="IPR011050">
    <property type="entry name" value="Pectin_lyase_fold/virulence"/>
</dbReference>
<dbReference type="OrthoDB" id="3403180at2"/>
<organism evidence="1 2">
    <name type="scientific">Pseudolysobacter antarcticus</name>
    <dbReference type="NCBI Taxonomy" id="2511995"/>
    <lineage>
        <taxon>Bacteria</taxon>
        <taxon>Pseudomonadati</taxon>
        <taxon>Pseudomonadota</taxon>
        <taxon>Gammaproteobacteria</taxon>
        <taxon>Lysobacterales</taxon>
        <taxon>Rhodanobacteraceae</taxon>
        <taxon>Pseudolysobacter</taxon>
    </lineage>
</organism>
<evidence type="ECO:0008006" key="3">
    <source>
        <dbReference type="Google" id="ProtNLM"/>
    </source>
</evidence>
<accession>A0A411HP10</accession>
<dbReference type="Proteomes" id="UP000291562">
    <property type="component" value="Chromosome"/>
</dbReference>
<dbReference type="NCBIfam" id="NF041518">
    <property type="entry name" value="choice_anch_Q"/>
    <property type="match status" value="1"/>
</dbReference>
<dbReference type="InterPro" id="IPR006626">
    <property type="entry name" value="PbH1"/>
</dbReference>
<dbReference type="RefSeq" id="WP_129835983.1">
    <property type="nucleotide sequence ID" value="NZ_CP035704.1"/>
</dbReference>
<dbReference type="SMART" id="SM00710">
    <property type="entry name" value="PbH1"/>
    <property type="match status" value="5"/>
</dbReference>
<reference evidence="1 2" key="1">
    <citation type="submission" date="2019-01" db="EMBL/GenBank/DDBJ databases">
        <title>Pseudolysobacter antarctica gen. nov., sp. nov., isolated from Fildes Peninsula, Antarctica.</title>
        <authorList>
            <person name="Wei Z."/>
            <person name="Peng F."/>
        </authorList>
    </citation>
    <scope>NUCLEOTIDE SEQUENCE [LARGE SCALE GENOMIC DNA]</scope>
    <source>
        <strain evidence="1 2">AQ6-296</strain>
    </source>
</reference>